<evidence type="ECO:0000313" key="2">
    <source>
        <dbReference type="EMBL" id="KAJ7024953.1"/>
    </source>
</evidence>
<evidence type="ECO:0000256" key="1">
    <source>
        <dbReference type="SAM" id="MobiDB-lite"/>
    </source>
</evidence>
<evidence type="ECO:0000313" key="3">
    <source>
        <dbReference type="Proteomes" id="UP001218188"/>
    </source>
</evidence>
<dbReference type="AlphaFoldDB" id="A0AAD6WS05"/>
<comment type="caution">
    <text evidence="2">The sequence shown here is derived from an EMBL/GenBank/DDBJ whole genome shotgun (WGS) entry which is preliminary data.</text>
</comment>
<organism evidence="2 3">
    <name type="scientific">Mycena alexandri</name>
    <dbReference type="NCBI Taxonomy" id="1745969"/>
    <lineage>
        <taxon>Eukaryota</taxon>
        <taxon>Fungi</taxon>
        <taxon>Dikarya</taxon>
        <taxon>Basidiomycota</taxon>
        <taxon>Agaricomycotina</taxon>
        <taxon>Agaricomycetes</taxon>
        <taxon>Agaricomycetidae</taxon>
        <taxon>Agaricales</taxon>
        <taxon>Marasmiineae</taxon>
        <taxon>Mycenaceae</taxon>
        <taxon>Mycena</taxon>
    </lineage>
</organism>
<dbReference type="Proteomes" id="UP001218188">
    <property type="component" value="Unassembled WGS sequence"/>
</dbReference>
<dbReference type="EMBL" id="JARJCM010000161">
    <property type="protein sequence ID" value="KAJ7024953.1"/>
    <property type="molecule type" value="Genomic_DNA"/>
</dbReference>
<name>A0AAD6WS05_9AGAR</name>
<protein>
    <submittedName>
        <fullName evidence="2">Uncharacterized protein</fullName>
    </submittedName>
</protein>
<accession>A0AAD6WS05</accession>
<reference evidence="2" key="1">
    <citation type="submission" date="2023-03" db="EMBL/GenBank/DDBJ databases">
        <title>Massive genome expansion in bonnet fungi (Mycena s.s.) driven by repeated elements and novel gene families across ecological guilds.</title>
        <authorList>
            <consortium name="Lawrence Berkeley National Laboratory"/>
            <person name="Harder C.B."/>
            <person name="Miyauchi S."/>
            <person name="Viragh M."/>
            <person name="Kuo A."/>
            <person name="Thoen E."/>
            <person name="Andreopoulos B."/>
            <person name="Lu D."/>
            <person name="Skrede I."/>
            <person name="Drula E."/>
            <person name="Henrissat B."/>
            <person name="Morin E."/>
            <person name="Kohler A."/>
            <person name="Barry K."/>
            <person name="LaButti K."/>
            <person name="Morin E."/>
            <person name="Salamov A."/>
            <person name="Lipzen A."/>
            <person name="Mereny Z."/>
            <person name="Hegedus B."/>
            <person name="Baldrian P."/>
            <person name="Stursova M."/>
            <person name="Weitz H."/>
            <person name="Taylor A."/>
            <person name="Grigoriev I.V."/>
            <person name="Nagy L.G."/>
            <person name="Martin F."/>
            <person name="Kauserud H."/>
        </authorList>
    </citation>
    <scope>NUCLEOTIDE SEQUENCE</scope>
    <source>
        <strain evidence="2">CBHHK200</strain>
    </source>
</reference>
<feature type="region of interest" description="Disordered" evidence="1">
    <location>
        <begin position="1"/>
        <end position="23"/>
    </location>
</feature>
<gene>
    <name evidence="2" type="ORF">C8F04DRAFT_1269698</name>
</gene>
<keyword evidence="3" id="KW-1185">Reference proteome</keyword>
<sequence length="201" mass="22539">MTAQDVGDPALTPKTNNAASKSDWGRNHSMLRDVIIPWLLRLVLDETEDRRPGIAERVTTPGALMYVLQGRLGDKGRANYKRMFNSIVNNFEGCLGRRHPRVLTHSINGSADDYPEDEVDDDYDVLSLTSEKNNPLASGTYFVRYSPAMRDHPDDFSEYIDLLTSPCILSPIRIPFKAACTCLMLKCTPVLLSFSTQVAVW</sequence>
<proteinExistence type="predicted"/>